<organism evidence="5 6">
    <name type="scientific">Urochloa decumbens</name>
    <dbReference type="NCBI Taxonomy" id="240449"/>
    <lineage>
        <taxon>Eukaryota</taxon>
        <taxon>Viridiplantae</taxon>
        <taxon>Streptophyta</taxon>
        <taxon>Embryophyta</taxon>
        <taxon>Tracheophyta</taxon>
        <taxon>Spermatophyta</taxon>
        <taxon>Magnoliopsida</taxon>
        <taxon>Liliopsida</taxon>
        <taxon>Poales</taxon>
        <taxon>Poaceae</taxon>
        <taxon>PACMAD clade</taxon>
        <taxon>Panicoideae</taxon>
        <taxon>Panicodae</taxon>
        <taxon>Paniceae</taxon>
        <taxon>Melinidinae</taxon>
        <taxon>Urochloa</taxon>
    </lineage>
</organism>
<feature type="coiled-coil region" evidence="2">
    <location>
        <begin position="11"/>
        <end position="38"/>
    </location>
</feature>
<dbReference type="Proteomes" id="UP001497457">
    <property type="component" value="Chromosome 28b"/>
</dbReference>
<protein>
    <recommendedName>
        <fullName evidence="7">NB-ARC domain-containing protein</fullName>
    </recommendedName>
</protein>
<accession>A0ABC9C3S4</accession>
<feature type="domain" description="Disease resistance R13L4/SHOC-2-like LRR" evidence="4">
    <location>
        <begin position="271"/>
        <end position="524"/>
    </location>
</feature>
<evidence type="ECO:0000313" key="5">
    <source>
        <dbReference type="EMBL" id="CAL5010461.1"/>
    </source>
</evidence>
<dbReference type="GO" id="GO:0006952">
    <property type="term" value="P:defense response"/>
    <property type="evidence" value="ECO:0007669"/>
    <property type="project" value="UniProtKB-KW"/>
</dbReference>
<evidence type="ECO:0000259" key="4">
    <source>
        <dbReference type="Pfam" id="PF23598"/>
    </source>
</evidence>
<dbReference type="InterPro" id="IPR002182">
    <property type="entry name" value="NB-ARC"/>
</dbReference>
<evidence type="ECO:0000256" key="1">
    <source>
        <dbReference type="ARBA" id="ARBA00022737"/>
    </source>
</evidence>
<dbReference type="EMBL" id="OZ075138">
    <property type="protein sequence ID" value="CAL5010461.1"/>
    <property type="molecule type" value="Genomic_DNA"/>
</dbReference>
<keyword evidence="1" id="KW-0677">Repeat</keyword>
<name>A0ABC9C3S4_9POAL</name>
<evidence type="ECO:0000259" key="3">
    <source>
        <dbReference type="Pfam" id="PF00931"/>
    </source>
</evidence>
<dbReference type="PANTHER" id="PTHR19338">
    <property type="entry name" value="TRANSLOCASE OF INNER MITOCHONDRIAL MEMBRANE 13 HOMOLOG"/>
    <property type="match status" value="1"/>
</dbReference>
<evidence type="ECO:0000256" key="2">
    <source>
        <dbReference type="SAM" id="Coils"/>
    </source>
</evidence>
<sequence>MMGIVTKATTRHEIGQEIKDIRERVKEVAERRDRYNVDAIRPANTMVDPRITSLYTKATDLVGIDEAIEELITRLTKGDDMSVQKQRIVSIVGFGGLGKTTLAKAVHDKLKKQFDCTAFVSVSQNPDLNKLLKNMLYELDKEKYANVHSQMLEEKHLIDQLREFLQNKRYNVDAIRPANTMVDPRITSLYTKATDLVGIDEAIEELITRLTKGDDMSVQKQRIVSIVGFGGLGKTTLAKAVHDKLKKQFDCTAFVSVSQNPDLNKLLKNMLYELDKEKYANVHSQMLEEKHLIDQLREFLQNKRVVLKDNKEGRWDDLCAALVVSLGKLHKIQTLLVTSDDVAVDLDGSVESLGNLQSYLRISGTRSQPTWINPASLLLLSFLDITMVEVRKEDIQALGMLQALRYLVVSVCGKTLQVLGRFTVGPDAFPCAIRCELSGFSTVPSMFPPGAMPRLEEFRFCIGLEDFSEGEFVADDLALGHLPSIQRVDVGFLGQQTVGNEELIAKVQEKLRHEADIHPNHPSINL</sequence>
<dbReference type="Pfam" id="PF00931">
    <property type="entry name" value="NB-ARC"/>
    <property type="match status" value="1"/>
</dbReference>
<dbReference type="AlphaFoldDB" id="A0ABC9C3S4"/>
<proteinExistence type="predicted"/>
<keyword evidence="2" id="KW-0175">Coiled coil</keyword>
<dbReference type="Gene3D" id="3.40.50.300">
    <property type="entry name" value="P-loop containing nucleotide triphosphate hydrolases"/>
    <property type="match status" value="2"/>
</dbReference>
<reference evidence="5" key="1">
    <citation type="submission" date="2024-10" db="EMBL/GenBank/DDBJ databases">
        <authorList>
            <person name="Ryan C."/>
        </authorList>
    </citation>
    <scope>NUCLEOTIDE SEQUENCE [LARGE SCALE GENOMIC DNA]</scope>
</reference>
<evidence type="ECO:0000313" key="6">
    <source>
        <dbReference type="Proteomes" id="UP001497457"/>
    </source>
</evidence>
<dbReference type="PANTHER" id="PTHR19338:SF75">
    <property type="entry name" value="OS08G0170100 PROTEIN"/>
    <property type="match status" value="1"/>
</dbReference>
<gene>
    <name evidence="5" type="ORF">URODEC1_LOCUS70015</name>
</gene>
<dbReference type="SUPFAM" id="SSF52540">
    <property type="entry name" value="P-loop containing nucleoside triphosphate hydrolases"/>
    <property type="match status" value="2"/>
</dbReference>
<keyword evidence="6" id="KW-1185">Reference proteome</keyword>
<evidence type="ECO:0008006" key="7">
    <source>
        <dbReference type="Google" id="ProtNLM"/>
    </source>
</evidence>
<dbReference type="InterPro" id="IPR027417">
    <property type="entry name" value="P-loop_NTPase"/>
</dbReference>
<feature type="domain" description="NB-ARC" evidence="3">
    <location>
        <begin position="65"/>
        <end position="170"/>
    </location>
</feature>
<dbReference type="InterPro" id="IPR055414">
    <property type="entry name" value="LRR_R13L4/SHOC2-like"/>
</dbReference>
<dbReference type="Pfam" id="PF23598">
    <property type="entry name" value="LRR_14"/>
    <property type="match status" value="1"/>
</dbReference>